<feature type="domain" description="AMP-binding enzyme C-terminal" evidence="8">
    <location>
        <begin position="472"/>
        <end position="550"/>
    </location>
</feature>
<feature type="domain" description="AMP-dependent synthetase/ligase" evidence="7">
    <location>
        <begin position="57"/>
        <end position="419"/>
    </location>
</feature>
<keyword evidence="4" id="KW-0547">Nucleotide-binding</keyword>
<dbReference type="Pfam" id="PF13193">
    <property type="entry name" value="AMP-binding_C"/>
    <property type="match status" value="1"/>
</dbReference>
<dbReference type="InterPro" id="IPR020845">
    <property type="entry name" value="AMP-binding_CS"/>
</dbReference>
<organism evidence="9 10">
    <name type="scientific">Candidatus Syntropharchaeum butanivorans</name>
    <dbReference type="NCBI Taxonomy" id="1839936"/>
    <lineage>
        <taxon>Archaea</taxon>
        <taxon>Methanobacteriati</taxon>
        <taxon>Methanobacteriota</taxon>
        <taxon>Stenosarchaea group</taxon>
        <taxon>Methanomicrobia</taxon>
        <taxon>Methanosarcinales</taxon>
        <taxon>ANME-2 cluster</taxon>
        <taxon>Candidatus Syntropharchaeum</taxon>
    </lineage>
</organism>
<evidence type="ECO:0000259" key="7">
    <source>
        <dbReference type="Pfam" id="PF00501"/>
    </source>
</evidence>
<dbReference type="Gene3D" id="3.30.300.30">
    <property type="match status" value="1"/>
</dbReference>
<dbReference type="Pfam" id="PF00501">
    <property type="entry name" value="AMP-binding"/>
    <property type="match status" value="1"/>
</dbReference>
<accession>A0A1F2P7M7</accession>
<dbReference type="PANTHER" id="PTHR24095">
    <property type="entry name" value="ACETYL-COENZYME A SYNTHETASE"/>
    <property type="match status" value="1"/>
</dbReference>
<dbReference type="Gene3D" id="3.40.50.12780">
    <property type="entry name" value="N-terminal domain of ligase-like"/>
    <property type="match status" value="1"/>
</dbReference>
<dbReference type="SUPFAM" id="SSF56801">
    <property type="entry name" value="Acetyl-CoA synthetase-like"/>
    <property type="match status" value="1"/>
</dbReference>
<sequence length="575" mass="64896">MDEVKEGKMMEKLPPQNPDSNMGDYEKAYSTFSWDDAEKTFEWSRTGKVNAAYEAVDRHVRTLGDRVALHYLDDEKEEKYTFRELSAASGRFANLLQDLGIVKGDRVFIFMPRSPELYIAFFGILKLGAIPVPVFEAFMRDGLLDRMGDCDPVAVVTSDTLKDRVPKDEIASLKHVIVSGDTSGDEISFDEMRSKRGEFEPVWLDLEDPLLIHYTSGSTGKPKGVLHVQRAIVGHYQTGKWVLDLRDDDNYWCTADPGWVTGTSYGIFAPLLNGVGTIVRKGRFTARRWYETIERARVTVWYTAPTALRLLMGEGEEVASEFDLSSLRLIFSVGEPLNPEVIHWARRVYTQPIHDTWWMTETGMIMISNYPSMPIKPGSMGKPFPGVEAAILDDEGRMLGVNEVGNLVIKKGWPSMMKVIWGREEKFKEYFRFDPWFLTGDAAYMDEEGYFHFHGRVDDVINTSGERVGPFEVESRLVEHPVVVEAGVIGKPDPVRGEIIKAFVVLKRGVDESEELKDELIEFVKKGLAAHAAPREIEFVKHLPKTRSGKIMRRVLKAKELGLELGDLSGAGEGV</sequence>
<keyword evidence="5" id="KW-0067">ATP-binding</keyword>
<dbReference type="EMBL" id="LYOR01000001">
    <property type="protein sequence ID" value="OFV66992.1"/>
    <property type="molecule type" value="Genomic_DNA"/>
</dbReference>
<evidence type="ECO:0000256" key="4">
    <source>
        <dbReference type="ARBA" id="ARBA00022741"/>
    </source>
</evidence>
<feature type="compositionally biased region" description="Basic and acidic residues" evidence="6">
    <location>
        <begin position="1"/>
        <end position="11"/>
    </location>
</feature>
<evidence type="ECO:0000256" key="1">
    <source>
        <dbReference type="ARBA" id="ARBA00006432"/>
    </source>
</evidence>
<dbReference type="GO" id="GO:0005829">
    <property type="term" value="C:cytosol"/>
    <property type="evidence" value="ECO:0007669"/>
    <property type="project" value="TreeGrafter"/>
</dbReference>
<keyword evidence="10" id="KW-1185">Reference proteome</keyword>
<dbReference type="EC" id="6.2.1.1" evidence="2"/>
<dbReference type="AlphaFoldDB" id="A0A1F2P7M7"/>
<dbReference type="GO" id="GO:0003987">
    <property type="term" value="F:acetate-CoA ligase activity"/>
    <property type="evidence" value="ECO:0007669"/>
    <property type="project" value="UniProtKB-EC"/>
</dbReference>
<keyword evidence="3" id="KW-0436">Ligase</keyword>
<dbReference type="InterPro" id="IPR045851">
    <property type="entry name" value="AMP-bd_C_sf"/>
</dbReference>
<feature type="region of interest" description="Disordered" evidence="6">
    <location>
        <begin position="1"/>
        <end position="22"/>
    </location>
</feature>
<dbReference type="STRING" id="1839936.SBU_000285"/>
<dbReference type="InterPro" id="IPR000873">
    <property type="entry name" value="AMP-dep_synth/lig_dom"/>
</dbReference>
<dbReference type="FunFam" id="3.30.300.30:FF:000005">
    <property type="entry name" value="Acyl-coenzyme A synthetase ACSM5, mitochondrial"/>
    <property type="match status" value="1"/>
</dbReference>
<evidence type="ECO:0000256" key="5">
    <source>
        <dbReference type="ARBA" id="ARBA00022840"/>
    </source>
</evidence>
<dbReference type="NCBIfam" id="NF003313">
    <property type="entry name" value="PRK04319.1"/>
    <property type="match status" value="1"/>
</dbReference>
<evidence type="ECO:0000256" key="3">
    <source>
        <dbReference type="ARBA" id="ARBA00022598"/>
    </source>
</evidence>
<comment type="similarity">
    <text evidence="1">Belongs to the ATP-dependent AMP-binding enzyme family.</text>
</comment>
<dbReference type="PATRIC" id="fig|1839936.3.peg.288"/>
<name>A0A1F2P7M7_9EURY</name>
<dbReference type="InterPro" id="IPR042099">
    <property type="entry name" value="ANL_N_sf"/>
</dbReference>
<reference evidence="9" key="1">
    <citation type="submission" date="2016-05" db="EMBL/GenBank/DDBJ databases">
        <title>Microbial consortia oxidize butane by reversing methanogenesis.</title>
        <authorList>
            <person name="Laso-Perez R."/>
            <person name="Richter M."/>
            <person name="Wegener G."/>
            <person name="Musat F."/>
        </authorList>
    </citation>
    <scope>NUCLEOTIDE SEQUENCE [LARGE SCALE GENOMIC DNA]</scope>
    <source>
        <strain evidence="9">BOX1</strain>
    </source>
</reference>
<gene>
    <name evidence="9" type="ORF">SBU_000285</name>
</gene>
<dbReference type="Proteomes" id="UP000185779">
    <property type="component" value="Unassembled WGS sequence"/>
</dbReference>
<dbReference type="GO" id="GO:0005524">
    <property type="term" value="F:ATP binding"/>
    <property type="evidence" value="ECO:0007669"/>
    <property type="project" value="UniProtKB-KW"/>
</dbReference>
<evidence type="ECO:0000313" key="9">
    <source>
        <dbReference type="EMBL" id="OFV66992.1"/>
    </source>
</evidence>
<evidence type="ECO:0000256" key="2">
    <source>
        <dbReference type="ARBA" id="ARBA00013275"/>
    </source>
</evidence>
<evidence type="ECO:0000256" key="6">
    <source>
        <dbReference type="SAM" id="MobiDB-lite"/>
    </source>
</evidence>
<evidence type="ECO:0000313" key="10">
    <source>
        <dbReference type="Proteomes" id="UP000185779"/>
    </source>
</evidence>
<proteinExistence type="inferred from homology"/>
<dbReference type="GO" id="GO:0006085">
    <property type="term" value="P:acetyl-CoA biosynthetic process"/>
    <property type="evidence" value="ECO:0007669"/>
    <property type="project" value="TreeGrafter"/>
</dbReference>
<comment type="caution">
    <text evidence="9">The sequence shown here is derived from an EMBL/GenBank/DDBJ whole genome shotgun (WGS) entry which is preliminary data.</text>
</comment>
<dbReference type="InterPro" id="IPR025110">
    <property type="entry name" value="AMP-bd_C"/>
</dbReference>
<protein>
    <recommendedName>
        <fullName evidence="2">acetate--CoA ligase</fullName>
        <ecNumber evidence="2">6.2.1.1</ecNumber>
    </recommendedName>
</protein>
<dbReference type="PANTHER" id="PTHR24095:SF14">
    <property type="entry name" value="ACETYL-COENZYME A SYNTHETASE 1"/>
    <property type="match status" value="1"/>
</dbReference>
<dbReference type="PROSITE" id="PS00455">
    <property type="entry name" value="AMP_BINDING"/>
    <property type="match status" value="1"/>
</dbReference>
<evidence type="ECO:0000259" key="8">
    <source>
        <dbReference type="Pfam" id="PF13193"/>
    </source>
</evidence>